<dbReference type="eggNOG" id="COG1404">
    <property type="taxonomic scope" value="Bacteria"/>
</dbReference>
<keyword evidence="1" id="KW-0812">Transmembrane</keyword>
<dbReference type="Proteomes" id="UP000008080">
    <property type="component" value="Chromosome"/>
</dbReference>
<feature type="transmembrane region" description="Helical" evidence="1">
    <location>
        <begin position="443"/>
        <end position="469"/>
    </location>
</feature>
<dbReference type="EMBL" id="BX842647">
    <property type="protein sequence ID" value="CAE78466.1"/>
    <property type="molecule type" value="Genomic_DNA"/>
</dbReference>
<protein>
    <submittedName>
        <fullName evidence="2">Uncharacterized protein</fullName>
    </submittedName>
</protein>
<evidence type="ECO:0000313" key="3">
    <source>
        <dbReference type="Proteomes" id="UP000008080"/>
    </source>
</evidence>
<evidence type="ECO:0000313" key="2">
    <source>
        <dbReference type="EMBL" id="CAE78466.1"/>
    </source>
</evidence>
<proteinExistence type="predicted"/>
<dbReference type="NCBIfam" id="NF041770">
    <property type="entry name" value="CFI_box_CTERM"/>
    <property type="match status" value="1"/>
</dbReference>
<sequence length="490" mass="53597">MERAVSGRPFLFRPWSGRGAFFDFRTLAWFDERMRLPWTGFQHHLRTYALSTLVGGMLLSAPALATITLVSVDGASRIDLATTETKTTLYAGFAGTCTADANSAATCDSCSGETVSSSKLWPCNKKNAYNNLRITIRVQSSNTSAVLADAIIKVGEDTLTPSINPTLADGILNVQVTWGELCQKLGQSSGCTADFSGELSVGFKTTTDSTTTNDLMTFKVMGRVAKTDGSDWVYTNCPTDDITIPAGSGYCYFSAYRGDEKIYADQLARADDYPASTAPGIEYAGPVFFYEKQLDGEDDNTTIARISNASSYIQLVDPERDNRIDGLENDVRYCMVMANQDKTGIVSYYSPLPGTSGGVDAISLCATPSKVVGLLDDKSCFIATAAFGSDMAPEVQSFRDFRNKYLLSNSVGTRIVKLYYKHSPFYANLIAKNEFAKSAVRTILWPLLFFARMSVTFGLWVTLLLAVLTGVSTYEMYRRFVVGRKTRGEA</sequence>
<name>Q6MQI1_BDEBA</name>
<gene>
    <name evidence="2" type="ordered locus">Bd0485</name>
</gene>
<accession>Q6MQI1</accession>
<keyword evidence="1" id="KW-0472">Membrane</keyword>
<evidence type="ECO:0000256" key="1">
    <source>
        <dbReference type="SAM" id="Phobius"/>
    </source>
</evidence>
<reference evidence="2 3" key="1">
    <citation type="journal article" date="2004" name="Science">
        <title>A predator unmasked: life cycle of Bdellovibrio bacteriovorus from a genomic perspective.</title>
        <authorList>
            <person name="Rendulic S."/>
            <person name="Jagtap P."/>
            <person name="Rosinus A."/>
            <person name="Eppinger M."/>
            <person name="Baar C."/>
            <person name="Lanz C."/>
            <person name="Keller H."/>
            <person name="Lambert C."/>
            <person name="Evans K.J."/>
            <person name="Goesmann A."/>
            <person name="Meyer F."/>
            <person name="Sockett R.E."/>
            <person name="Schuster S.C."/>
        </authorList>
    </citation>
    <scope>NUCLEOTIDE SEQUENCE [LARGE SCALE GENOMIC DNA]</scope>
    <source>
        <strain evidence="3">ATCC 15356 / DSM 50701 / NCIMB 9529 / HD100</strain>
    </source>
</reference>
<dbReference type="STRING" id="264462.Bd0485"/>
<dbReference type="InterPro" id="IPR049886">
    <property type="entry name" value="CFI_box_CTERM_dom"/>
</dbReference>
<keyword evidence="3" id="KW-1185">Reference proteome</keyword>
<organism evidence="2 3">
    <name type="scientific">Bdellovibrio bacteriovorus (strain ATCC 15356 / DSM 50701 / NCIMB 9529 / HD100)</name>
    <dbReference type="NCBI Taxonomy" id="264462"/>
    <lineage>
        <taxon>Bacteria</taxon>
        <taxon>Pseudomonadati</taxon>
        <taxon>Bdellovibrionota</taxon>
        <taxon>Bdellovibrionia</taxon>
        <taxon>Bdellovibrionales</taxon>
        <taxon>Pseudobdellovibrionaceae</taxon>
        <taxon>Bdellovibrio</taxon>
    </lineage>
</organism>
<keyword evidence="1" id="KW-1133">Transmembrane helix</keyword>
<dbReference type="AlphaFoldDB" id="Q6MQI1"/>
<dbReference type="HOGENOM" id="CLU_596741_0_0_7"/>
<dbReference type="KEGG" id="bba:Bd0485"/>